<dbReference type="Gene3D" id="3.90.850.10">
    <property type="entry name" value="Fumarylacetoacetase-like, C-terminal domain"/>
    <property type="match status" value="1"/>
</dbReference>
<dbReference type="OrthoDB" id="9805307at2"/>
<proteinExistence type="inferred from homology"/>
<protein>
    <recommendedName>
        <fullName evidence="3">Fumarylacetoacetase-like C-terminal domain-containing protein</fullName>
    </recommendedName>
</protein>
<dbReference type="InterPro" id="IPR011234">
    <property type="entry name" value="Fumarylacetoacetase-like_C"/>
</dbReference>
<comment type="caution">
    <text evidence="4">The sequence shown here is derived from an EMBL/GenBank/DDBJ whole genome shotgun (WGS) entry which is preliminary data.</text>
</comment>
<keyword evidence="2" id="KW-0479">Metal-binding</keyword>
<dbReference type="PATRIC" id="fig|1397.4.peg.1169"/>
<feature type="domain" description="Fumarylacetoacetase-like C-terminal" evidence="3">
    <location>
        <begin position="91"/>
        <end position="297"/>
    </location>
</feature>
<dbReference type="AlphaFoldDB" id="A0A0J1L9S9"/>
<keyword evidence="5" id="KW-1185">Reference proteome</keyword>
<dbReference type="EMBL" id="LDPH01000014">
    <property type="protein sequence ID" value="KLV25675.1"/>
    <property type="molecule type" value="Genomic_DNA"/>
</dbReference>
<dbReference type="RefSeq" id="WP_047943100.1">
    <property type="nucleotide sequence ID" value="NZ_JARTLH010000034.1"/>
</dbReference>
<dbReference type="GO" id="GO:0018773">
    <property type="term" value="F:acetylpyruvate hydrolase activity"/>
    <property type="evidence" value="ECO:0007669"/>
    <property type="project" value="TreeGrafter"/>
</dbReference>
<dbReference type="PANTHER" id="PTHR11820">
    <property type="entry name" value="ACYLPYRUVASE"/>
    <property type="match status" value="1"/>
</dbReference>
<dbReference type="PANTHER" id="PTHR11820:SF7">
    <property type="entry name" value="ACYLPYRUVASE FAHD1, MITOCHONDRIAL"/>
    <property type="match status" value="1"/>
</dbReference>
<gene>
    <name evidence="4" type="ORF">ABW02_14975</name>
</gene>
<accession>A0A0J1L9S9</accession>
<dbReference type="InterPro" id="IPR036663">
    <property type="entry name" value="Fumarylacetoacetase_C_sf"/>
</dbReference>
<name>A0A0J1L9S9_NIACI</name>
<comment type="similarity">
    <text evidence="1">Belongs to the FAH family.</text>
</comment>
<evidence type="ECO:0000259" key="3">
    <source>
        <dbReference type="Pfam" id="PF01557"/>
    </source>
</evidence>
<dbReference type="Proteomes" id="UP000036045">
    <property type="component" value="Unassembled WGS sequence"/>
</dbReference>
<dbReference type="SUPFAM" id="SSF56529">
    <property type="entry name" value="FAH"/>
    <property type="match status" value="1"/>
</dbReference>
<evidence type="ECO:0000256" key="1">
    <source>
        <dbReference type="ARBA" id="ARBA00010211"/>
    </source>
</evidence>
<reference evidence="4 5" key="1">
    <citation type="submission" date="2015-05" db="EMBL/GenBank/DDBJ databases">
        <title>Whole genome sequence and identification of bacterial endophytes from Costus igneus.</title>
        <authorList>
            <person name="Lee Y.P."/>
            <person name="Gan H.M."/>
            <person name="Eng W."/>
            <person name="Wheatley M.S."/>
            <person name="Caraballo A."/>
            <person name="Polter S."/>
            <person name="Savka M.A."/>
            <person name="Hudson A.O."/>
        </authorList>
    </citation>
    <scope>NUCLEOTIDE SEQUENCE [LARGE SCALE GENOMIC DNA]</scope>
    <source>
        <strain evidence="4 5">RIT379</strain>
    </source>
</reference>
<dbReference type="Pfam" id="PF01557">
    <property type="entry name" value="FAA_hydrolase"/>
    <property type="match status" value="1"/>
</dbReference>
<evidence type="ECO:0000313" key="4">
    <source>
        <dbReference type="EMBL" id="KLV25675.1"/>
    </source>
</evidence>
<dbReference type="FunFam" id="3.90.850.10:FF:000010">
    <property type="entry name" value="FAA hydrolase family protein"/>
    <property type="match status" value="1"/>
</dbReference>
<evidence type="ECO:0000313" key="5">
    <source>
        <dbReference type="Proteomes" id="UP000036045"/>
    </source>
</evidence>
<evidence type="ECO:0000256" key="2">
    <source>
        <dbReference type="ARBA" id="ARBA00022723"/>
    </source>
</evidence>
<sequence>MKLATVAWKNKVFIGVVEEKRVLPLNDAEEKYTGRRPYPEDLIKCIEQEGFMNKVESLMHWAEEHYDSTNLYIPMEKVKFLAPIPRPRKNIFCVGKNYEEHAIEMGSKADIPEHVMIFTKAPTTVIGHMENIMEHKQVTEQLDYEGELAVIIGKKGKGIKKEKALDYIFGYTILNDITARDLQKKHKQFFIGKSLDTTAPIGPWIVTKDSIPNPNELNITTKVNGEIRQQSNTKHFIFPIEEVISVLSKGMTLEPGDIIATGTPAGVGKGFNPPRFLKAGDSIEISVEGIGTLINQVAAEE</sequence>
<dbReference type="GO" id="GO:0046872">
    <property type="term" value="F:metal ion binding"/>
    <property type="evidence" value="ECO:0007669"/>
    <property type="project" value="UniProtKB-KW"/>
</dbReference>
<organism evidence="4 5">
    <name type="scientific">Niallia circulans</name>
    <name type="common">Bacillus circulans</name>
    <dbReference type="NCBI Taxonomy" id="1397"/>
    <lineage>
        <taxon>Bacteria</taxon>
        <taxon>Bacillati</taxon>
        <taxon>Bacillota</taxon>
        <taxon>Bacilli</taxon>
        <taxon>Bacillales</taxon>
        <taxon>Bacillaceae</taxon>
        <taxon>Niallia</taxon>
    </lineage>
</organism>